<reference evidence="4 5" key="1">
    <citation type="journal article" date="2018" name="Science">
        <title>The opium poppy genome and morphinan production.</title>
        <authorList>
            <person name="Guo L."/>
            <person name="Winzer T."/>
            <person name="Yang X."/>
            <person name="Li Y."/>
            <person name="Ning Z."/>
            <person name="He Z."/>
            <person name="Teodor R."/>
            <person name="Lu Y."/>
            <person name="Bowser T.A."/>
            <person name="Graham I.A."/>
            <person name="Ye K."/>
        </authorList>
    </citation>
    <scope>NUCLEOTIDE SEQUENCE [LARGE SCALE GENOMIC DNA]</scope>
    <source>
        <strain evidence="5">cv. HN1</strain>
        <tissue evidence="4">Leaves</tissue>
    </source>
</reference>
<keyword evidence="2" id="KW-0804">Transcription</keyword>
<protein>
    <submittedName>
        <fullName evidence="4">Uncharacterized protein</fullName>
    </submittedName>
</protein>
<evidence type="ECO:0000256" key="3">
    <source>
        <dbReference type="ARBA" id="ARBA00022946"/>
    </source>
</evidence>
<dbReference type="SMART" id="SM00733">
    <property type="entry name" value="Mterf"/>
    <property type="match status" value="10"/>
</dbReference>
<name>A0A4Y7LC95_PAPSO</name>
<dbReference type="InterPro" id="IPR003690">
    <property type="entry name" value="MTERF"/>
</dbReference>
<dbReference type="Gene3D" id="1.25.70.10">
    <property type="entry name" value="Transcription termination factor 3, mitochondrial"/>
    <property type="match status" value="2"/>
</dbReference>
<keyword evidence="2" id="KW-0806">Transcription termination</keyword>
<dbReference type="PANTHER" id="PTHR13068:SF166">
    <property type="entry name" value="TRANSCRIPTION TERMINATION FACTOR MTERF15, MITOCHONDRIAL-LIKE"/>
    <property type="match status" value="1"/>
</dbReference>
<dbReference type="Pfam" id="PF02536">
    <property type="entry name" value="mTERF"/>
    <property type="match status" value="3"/>
</dbReference>
<keyword evidence="5" id="KW-1185">Reference proteome</keyword>
<dbReference type="Proteomes" id="UP000316621">
    <property type="component" value="Chromosome 11"/>
</dbReference>
<evidence type="ECO:0000313" key="4">
    <source>
        <dbReference type="EMBL" id="RZC82148.1"/>
    </source>
</evidence>
<dbReference type="InterPro" id="IPR038538">
    <property type="entry name" value="MTERF_sf"/>
</dbReference>
<dbReference type="Gramene" id="RZC82148">
    <property type="protein sequence ID" value="RZC82148"/>
    <property type="gene ID" value="C5167_044927"/>
</dbReference>
<accession>A0A4Y7LC95</accession>
<sequence>MYRSLWCKLGVNPKRTAAIINGVSYSSSLTPATPKYFLFRIQDLNVFVISKSRVTSIFSSFSTDAASDGNLTTTSSSSFVVSYLINSCGLSENEAITASEKLNFKTTTKPDSVLTVLRTYGFTETHISKMISNYPSILSHKPDKTLKPKLDFFKSKGLCGIDLANFMSDDPKILMQSFDKGIIPSFDILKSIVHSDQNVIKMIRRNYWILSQTHVKRLMVNLELLRNEGVSESNISKYLIYRPRAFTGDVDGFKEIVEKVKDMGFDHLQGTFLRAIQTFTSLSEVNWRKKENVYKRWGWSEDHIQTAFRKFPYWRNLKRATAIINGESSSSSSLAAKYFPFTFQNRNVFVISKSRVTSVSYSFSTTTSNGSINVTSAGSGSGSDSDSSFVVSYLIDSCGLSESEAITASKKLNFKTTSKPNSVVSLLKTYGFTESHISKLIPRYPSILSSNPHKTLKPKLDFFKSKGLYGFDLTNFISKEPLILARGFNNEIIPSFDILKSILHSDQNVIKMIKRNCRILSSNHVKRLMVNLELLRNQGVPEPHISICLIRQPTVFSGDVAKFRKIVEKTKEMGFHPLNTRFLVAIQGLASMSEANWREKKDVYKRWGWSEDHIQTAFKKHPQCMTVSEKKIMEVMNFLVNEMGYDPSNVAECPLILDCSLKWRIIPRCSIIKILVSRGLIKKHISLSTLTTMVDESFVEKFVKKYEEEVPGVMKIFQGQLNYQQLLQN</sequence>
<dbReference type="AlphaFoldDB" id="A0A4Y7LC95"/>
<comment type="similarity">
    <text evidence="1">Belongs to the mTERF family.</text>
</comment>
<organism evidence="4 5">
    <name type="scientific">Papaver somniferum</name>
    <name type="common">Opium poppy</name>
    <dbReference type="NCBI Taxonomy" id="3469"/>
    <lineage>
        <taxon>Eukaryota</taxon>
        <taxon>Viridiplantae</taxon>
        <taxon>Streptophyta</taxon>
        <taxon>Embryophyta</taxon>
        <taxon>Tracheophyta</taxon>
        <taxon>Spermatophyta</taxon>
        <taxon>Magnoliopsida</taxon>
        <taxon>Ranunculales</taxon>
        <taxon>Papaveraceae</taxon>
        <taxon>Papaveroideae</taxon>
        <taxon>Papaver</taxon>
    </lineage>
</organism>
<evidence type="ECO:0000313" key="5">
    <source>
        <dbReference type="Proteomes" id="UP000316621"/>
    </source>
</evidence>
<dbReference type="GO" id="GO:0003676">
    <property type="term" value="F:nucleic acid binding"/>
    <property type="evidence" value="ECO:0007669"/>
    <property type="project" value="InterPro"/>
</dbReference>
<dbReference type="FunFam" id="1.25.70.10:FF:000001">
    <property type="entry name" value="Mitochondrial transcription termination factor-like"/>
    <property type="match status" value="2"/>
</dbReference>
<proteinExistence type="inferred from homology"/>
<keyword evidence="2" id="KW-0805">Transcription regulation</keyword>
<dbReference type="PANTHER" id="PTHR13068">
    <property type="entry name" value="CGI-12 PROTEIN-RELATED"/>
    <property type="match status" value="1"/>
</dbReference>
<dbReference type="EMBL" id="CM010725">
    <property type="protein sequence ID" value="RZC82148.1"/>
    <property type="molecule type" value="Genomic_DNA"/>
</dbReference>
<dbReference type="OMA" id="CEIAKLT"/>
<keyword evidence="3" id="KW-0809">Transit peptide</keyword>
<gene>
    <name evidence="4" type="ORF">C5167_044927</name>
</gene>
<dbReference type="GO" id="GO:0006353">
    <property type="term" value="P:DNA-templated transcription termination"/>
    <property type="evidence" value="ECO:0007669"/>
    <property type="project" value="UniProtKB-KW"/>
</dbReference>
<evidence type="ECO:0000256" key="2">
    <source>
        <dbReference type="ARBA" id="ARBA00022472"/>
    </source>
</evidence>
<evidence type="ECO:0000256" key="1">
    <source>
        <dbReference type="ARBA" id="ARBA00007692"/>
    </source>
</evidence>